<dbReference type="Proteomes" id="UP000274504">
    <property type="component" value="Unassembled WGS sequence"/>
</dbReference>
<sequence length="144" mass="15354">MWCVTVYIADSGIIVIGRLERNQVTLYATALQTRMSIAGGEGGGNGGGGGGGMSLNAVVRAFCASSSLDAFLHTKSAFTFDVADSCAIRGLPRRLIMPFISAITWKSRDVLNIFQFIATRGAHTPIRSSFFVALAADEIPLTHR</sequence>
<protein>
    <submittedName>
        <fullName evidence="1 3">Uncharacterized protein</fullName>
    </submittedName>
</protein>
<proteinExistence type="predicted"/>
<reference evidence="1 2" key="2">
    <citation type="submission" date="2018-11" db="EMBL/GenBank/DDBJ databases">
        <authorList>
            <consortium name="Pathogen Informatics"/>
        </authorList>
    </citation>
    <scope>NUCLEOTIDE SEQUENCE [LARGE SCALE GENOMIC DNA]</scope>
</reference>
<evidence type="ECO:0000313" key="1">
    <source>
        <dbReference type="EMBL" id="VDL63055.1"/>
    </source>
</evidence>
<evidence type="ECO:0000313" key="3">
    <source>
        <dbReference type="WBParaSite" id="HDID_0001030201-mRNA-1"/>
    </source>
</evidence>
<dbReference type="WBParaSite" id="HDID_0001030201-mRNA-1">
    <property type="protein sequence ID" value="HDID_0001030201-mRNA-1"/>
    <property type="gene ID" value="HDID_0001030201"/>
</dbReference>
<evidence type="ECO:0000313" key="2">
    <source>
        <dbReference type="Proteomes" id="UP000274504"/>
    </source>
</evidence>
<dbReference type="AlphaFoldDB" id="A0A0R3SX55"/>
<dbReference type="EMBL" id="UYSG01011610">
    <property type="protein sequence ID" value="VDL63055.1"/>
    <property type="molecule type" value="Genomic_DNA"/>
</dbReference>
<name>A0A0R3SX55_HYMDI</name>
<accession>A0A0R3SX55</accession>
<organism evidence="3">
    <name type="scientific">Hymenolepis diminuta</name>
    <name type="common">Rat tapeworm</name>
    <dbReference type="NCBI Taxonomy" id="6216"/>
    <lineage>
        <taxon>Eukaryota</taxon>
        <taxon>Metazoa</taxon>
        <taxon>Spiralia</taxon>
        <taxon>Lophotrochozoa</taxon>
        <taxon>Platyhelminthes</taxon>
        <taxon>Cestoda</taxon>
        <taxon>Eucestoda</taxon>
        <taxon>Cyclophyllidea</taxon>
        <taxon>Hymenolepididae</taxon>
        <taxon>Hymenolepis</taxon>
    </lineage>
</organism>
<gene>
    <name evidence="1" type="ORF">HDID_LOCUS10300</name>
</gene>
<reference evidence="3" key="1">
    <citation type="submission" date="2017-02" db="UniProtKB">
        <authorList>
            <consortium name="WormBaseParasite"/>
        </authorList>
    </citation>
    <scope>IDENTIFICATION</scope>
</reference>